<reference evidence="2" key="1">
    <citation type="journal article" date="2019" name="Int. J. Syst. Evol. Microbiol.">
        <title>The Global Catalogue of Microorganisms (GCM) 10K type strain sequencing project: providing services to taxonomists for standard genome sequencing and annotation.</title>
        <authorList>
            <consortium name="The Broad Institute Genomics Platform"/>
            <consortium name="The Broad Institute Genome Sequencing Center for Infectious Disease"/>
            <person name="Wu L."/>
            <person name="Ma J."/>
        </authorList>
    </citation>
    <scope>NUCLEOTIDE SEQUENCE [LARGE SCALE GENOMIC DNA]</scope>
    <source>
        <strain evidence="2">JCM 18326</strain>
    </source>
</reference>
<sequence length="141" mass="16059">MDNIGKRLSELYDIQSRSDYIRIAERFGVGERAFRKWITGETLIPSKNLLQVMDDFPQVDYNWLLKGEGEPFNSEELEPKIPQQDQNGNLSSKMDKVIQELSSIKKTVAAHDDFIQRFQSLMGGGKEVRLGKLNGVIVRAS</sequence>
<dbReference type="InterPro" id="IPR010982">
    <property type="entry name" value="Lambda_DNA-bd_dom_sf"/>
</dbReference>
<evidence type="ECO:0000313" key="1">
    <source>
        <dbReference type="EMBL" id="GAA4839804.1"/>
    </source>
</evidence>
<protein>
    <recommendedName>
        <fullName evidence="3">HTH cro/C1-type domain-containing protein</fullName>
    </recommendedName>
</protein>
<gene>
    <name evidence="1" type="ORF">GCM10023331_26260</name>
</gene>
<dbReference type="EMBL" id="BAABJX010000038">
    <property type="protein sequence ID" value="GAA4839804.1"/>
    <property type="molecule type" value="Genomic_DNA"/>
</dbReference>
<name>A0ABP9DGG1_9BACT</name>
<keyword evidence="2" id="KW-1185">Reference proteome</keyword>
<evidence type="ECO:0000313" key="2">
    <source>
        <dbReference type="Proteomes" id="UP001500298"/>
    </source>
</evidence>
<proteinExistence type="predicted"/>
<organism evidence="1 2">
    <name type="scientific">Algivirga pacifica</name>
    <dbReference type="NCBI Taxonomy" id="1162670"/>
    <lineage>
        <taxon>Bacteria</taxon>
        <taxon>Pseudomonadati</taxon>
        <taxon>Bacteroidota</taxon>
        <taxon>Cytophagia</taxon>
        <taxon>Cytophagales</taxon>
        <taxon>Flammeovirgaceae</taxon>
        <taxon>Algivirga</taxon>
    </lineage>
</organism>
<dbReference type="RefSeq" id="WP_345372513.1">
    <property type="nucleotide sequence ID" value="NZ_BAABJX010000038.1"/>
</dbReference>
<accession>A0ABP9DGG1</accession>
<comment type="caution">
    <text evidence="1">The sequence shown here is derived from an EMBL/GenBank/DDBJ whole genome shotgun (WGS) entry which is preliminary data.</text>
</comment>
<dbReference type="Proteomes" id="UP001500298">
    <property type="component" value="Unassembled WGS sequence"/>
</dbReference>
<evidence type="ECO:0008006" key="3">
    <source>
        <dbReference type="Google" id="ProtNLM"/>
    </source>
</evidence>
<dbReference type="Gene3D" id="1.10.260.40">
    <property type="entry name" value="lambda repressor-like DNA-binding domains"/>
    <property type="match status" value="1"/>
</dbReference>